<evidence type="ECO:0000313" key="11">
    <source>
        <dbReference type="Proteomes" id="UP000265715"/>
    </source>
</evidence>
<protein>
    <submittedName>
        <fullName evidence="10">Type I secretion outer membrane protein, TolC family</fullName>
    </submittedName>
</protein>
<evidence type="ECO:0000256" key="5">
    <source>
        <dbReference type="ARBA" id="ARBA00022692"/>
    </source>
</evidence>
<evidence type="ECO:0000256" key="1">
    <source>
        <dbReference type="ARBA" id="ARBA00004442"/>
    </source>
</evidence>
<dbReference type="Pfam" id="PF02321">
    <property type="entry name" value="OEP"/>
    <property type="match status" value="1"/>
</dbReference>
<dbReference type="AlphaFoldDB" id="A0A399EJ08"/>
<evidence type="ECO:0000256" key="6">
    <source>
        <dbReference type="ARBA" id="ARBA00023136"/>
    </source>
</evidence>
<keyword evidence="7" id="KW-0998">Cell outer membrane</keyword>
<evidence type="ECO:0000256" key="9">
    <source>
        <dbReference type="SAM" id="SignalP"/>
    </source>
</evidence>
<dbReference type="GO" id="GO:1990281">
    <property type="term" value="C:efflux pump complex"/>
    <property type="evidence" value="ECO:0007669"/>
    <property type="project" value="TreeGrafter"/>
</dbReference>
<keyword evidence="8" id="KW-0175">Coiled coil</keyword>
<comment type="similarity">
    <text evidence="2">Belongs to the outer membrane factor (OMF) (TC 1.B.17) family.</text>
</comment>
<gene>
    <name evidence="10" type="ORF">Mterra_02713</name>
</gene>
<dbReference type="InterPro" id="IPR003423">
    <property type="entry name" value="OMP_efflux"/>
</dbReference>
<reference evidence="10 11" key="1">
    <citation type="submission" date="2018-08" db="EMBL/GenBank/DDBJ databases">
        <title>Meiothermus terrae DSM 26712 genome sequencing project.</title>
        <authorList>
            <person name="Da Costa M.S."/>
            <person name="Albuquerque L."/>
            <person name="Raposo P."/>
            <person name="Froufe H.J.C."/>
            <person name="Barroso C.S."/>
            <person name="Egas C."/>
        </authorList>
    </citation>
    <scope>NUCLEOTIDE SEQUENCE [LARGE SCALE GENOMIC DNA]</scope>
    <source>
        <strain evidence="10 11">DSM 26712</strain>
    </source>
</reference>
<keyword evidence="11" id="KW-1185">Reference proteome</keyword>
<comment type="subcellular location">
    <subcellularLocation>
        <location evidence="1">Cell outer membrane</location>
    </subcellularLocation>
</comment>
<dbReference type="PANTHER" id="PTHR30026">
    <property type="entry name" value="OUTER MEMBRANE PROTEIN TOLC"/>
    <property type="match status" value="1"/>
</dbReference>
<keyword evidence="6" id="KW-0472">Membrane</keyword>
<dbReference type="PANTHER" id="PTHR30026:SF20">
    <property type="entry name" value="OUTER MEMBRANE PROTEIN TOLC"/>
    <property type="match status" value="1"/>
</dbReference>
<keyword evidence="5" id="KW-0812">Transmembrane</keyword>
<evidence type="ECO:0000313" key="10">
    <source>
        <dbReference type="EMBL" id="RIH82312.1"/>
    </source>
</evidence>
<keyword evidence="3" id="KW-0813">Transport</keyword>
<evidence type="ECO:0000256" key="4">
    <source>
        <dbReference type="ARBA" id="ARBA00022452"/>
    </source>
</evidence>
<dbReference type="InterPro" id="IPR051906">
    <property type="entry name" value="TolC-like"/>
</dbReference>
<evidence type="ECO:0000256" key="8">
    <source>
        <dbReference type="SAM" id="Coils"/>
    </source>
</evidence>
<feature type="chain" id="PRO_5017270350" evidence="9">
    <location>
        <begin position="21"/>
        <end position="326"/>
    </location>
</feature>
<dbReference type="GO" id="GO:0009279">
    <property type="term" value="C:cell outer membrane"/>
    <property type="evidence" value="ECO:0007669"/>
    <property type="project" value="UniProtKB-SubCell"/>
</dbReference>
<dbReference type="EMBL" id="QXDL01000126">
    <property type="protein sequence ID" value="RIH82312.1"/>
    <property type="molecule type" value="Genomic_DNA"/>
</dbReference>
<dbReference type="SUPFAM" id="SSF56954">
    <property type="entry name" value="Outer membrane efflux proteins (OEP)"/>
    <property type="match status" value="1"/>
</dbReference>
<feature type="coiled-coil region" evidence="8">
    <location>
        <begin position="96"/>
        <end position="152"/>
    </location>
</feature>
<dbReference type="RefSeq" id="WP_119315704.1">
    <property type="nucleotide sequence ID" value="NZ_QXDL01000126.1"/>
</dbReference>
<dbReference type="OrthoDB" id="25641at2"/>
<name>A0A399EJ08_9DEIN</name>
<organism evidence="10 11">
    <name type="scientific">Calidithermus terrae</name>
    <dbReference type="NCBI Taxonomy" id="1408545"/>
    <lineage>
        <taxon>Bacteria</taxon>
        <taxon>Thermotogati</taxon>
        <taxon>Deinococcota</taxon>
        <taxon>Deinococci</taxon>
        <taxon>Thermales</taxon>
        <taxon>Thermaceae</taxon>
        <taxon>Calidithermus</taxon>
    </lineage>
</organism>
<dbReference type="Gene3D" id="1.20.1600.10">
    <property type="entry name" value="Outer membrane efflux proteins (OEP)"/>
    <property type="match status" value="2"/>
</dbReference>
<dbReference type="GO" id="GO:0015288">
    <property type="term" value="F:porin activity"/>
    <property type="evidence" value="ECO:0007669"/>
    <property type="project" value="TreeGrafter"/>
</dbReference>
<keyword evidence="9" id="KW-0732">Signal</keyword>
<evidence type="ECO:0000256" key="7">
    <source>
        <dbReference type="ARBA" id="ARBA00023237"/>
    </source>
</evidence>
<dbReference type="GO" id="GO:0015562">
    <property type="term" value="F:efflux transmembrane transporter activity"/>
    <property type="evidence" value="ECO:0007669"/>
    <property type="project" value="InterPro"/>
</dbReference>
<comment type="caution">
    <text evidence="10">The sequence shown here is derived from an EMBL/GenBank/DDBJ whole genome shotgun (WGS) entry which is preliminary data.</text>
</comment>
<keyword evidence="4" id="KW-1134">Transmembrane beta strand</keyword>
<proteinExistence type="inferred from homology"/>
<feature type="signal peptide" evidence="9">
    <location>
        <begin position="1"/>
        <end position="20"/>
    </location>
</feature>
<accession>A0A399EJ08</accession>
<evidence type="ECO:0000256" key="2">
    <source>
        <dbReference type="ARBA" id="ARBA00007613"/>
    </source>
</evidence>
<dbReference type="Proteomes" id="UP000265715">
    <property type="component" value="Unassembled WGS sequence"/>
</dbReference>
<evidence type="ECO:0000256" key="3">
    <source>
        <dbReference type="ARBA" id="ARBA00022448"/>
    </source>
</evidence>
<sequence length="326" mass="34730">MKRLIPLLAFLALAAAQNLSLETALGKAASQAPVVSAKAELDDAQAALQRVLADPLLTRPGRVQAEQRVALAQASYTRALRQAEGSIAGAYAQVLEANLQNRLAQQSLKLAETNLQVAQIRQKNGSGTALDVKNAQNRLEDARRQAGLAESGFALAQSNLRSLVGAFAALDPLAKLPEPPGPEAVKGYLEANPDLLQARQRAELARLQVELLDPSYAARADIDAARARAEQAQAGAREVERALALQYDQLYNQLVSASRALGVSRAAVENAREQLAADRKRLEGGLISPIAYAQSELALTQAELAAQQAVGNYLRAYYNLLTGGGR</sequence>